<dbReference type="InterPro" id="IPR010372">
    <property type="entry name" value="DNA_pol3_delta_N"/>
</dbReference>
<dbReference type="EC" id="2.7.7.7" evidence="1"/>
<dbReference type="EMBL" id="LBMM01005029">
    <property type="protein sequence ID" value="KMQ91879.1"/>
    <property type="molecule type" value="Genomic_DNA"/>
</dbReference>
<dbReference type="Gene3D" id="1.20.272.10">
    <property type="match status" value="1"/>
</dbReference>
<evidence type="ECO:0000313" key="10">
    <source>
        <dbReference type="EMBL" id="KMQ91879.1"/>
    </source>
</evidence>
<evidence type="ECO:0000256" key="7">
    <source>
        <dbReference type="ARBA" id="ARBA00034754"/>
    </source>
</evidence>
<organism evidence="10 11">
    <name type="scientific">Lasius niger</name>
    <name type="common">Black garden ant</name>
    <dbReference type="NCBI Taxonomy" id="67767"/>
    <lineage>
        <taxon>Eukaryota</taxon>
        <taxon>Metazoa</taxon>
        <taxon>Ecdysozoa</taxon>
        <taxon>Arthropoda</taxon>
        <taxon>Hexapoda</taxon>
        <taxon>Insecta</taxon>
        <taxon>Pterygota</taxon>
        <taxon>Neoptera</taxon>
        <taxon>Endopterygota</taxon>
        <taxon>Hymenoptera</taxon>
        <taxon>Apocrita</taxon>
        <taxon>Aculeata</taxon>
        <taxon>Formicoidea</taxon>
        <taxon>Formicidae</taxon>
        <taxon>Formicinae</taxon>
        <taxon>Lasius</taxon>
        <taxon>Lasius</taxon>
    </lineage>
</organism>
<dbReference type="NCBIfam" id="TIGR01128">
    <property type="entry name" value="holA"/>
    <property type="match status" value="1"/>
</dbReference>
<evidence type="ECO:0000256" key="6">
    <source>
        <dbReference type="ARBA" id="ARBA00022932"/>
    </source>
</evidence>
<evidence type="ECO:0000259" key="9">
    <source>
        <dbReference type="Pfam" id="PF06144"/>
    </source>
</evidence>
<dbReference type="GO" id="GO:0003677">
    <property type="term" value="F:DNA binding"/>
    <property type="evidence" value="ECO:0007669"/>
    <property type="project" value="InterPro"/>
</dbReference>
<comment type="catalytic activity">
    <reaction evidence="8">
        <text>DNA(n) + a 2'-deoxyribonucleoside 5'-triphosphate = DNA(n+1) + diphosphate</text>
        <dbReference type="Rhea" id="RHEA:22508"/>
        <dbReference type="Rhea" id="RHEA-COMP:17339"/>
        <dbReference type="Rhea" id="RHEA-COMP:17340"/>
        <dbReference type="ChEBI" id="CHEBI:33019"/>
        <dbReference type="ChEBI" id="CHEBI:61560"/>
        <dbReference type="ChEBI" id="CHEBI:173112"/>
        <dbReference type="EC" id="2.7.7.7"/>
    </reaction>
</comment>
<dbReference type="PANTHER" id="PTHR34388:SF1">
    <property type="entry name" value="DNA POLYMERASE III SUBUNIT DELTA"/>
    <property type="match status" value="1"/>
</dbReference>
<comment type="similarity">
    <text evidence="7">Belongs to the DNA polymerase HolA subunit family.</text>
</comment>
<feature type="domain" description="DNA polymerase III delta N-terminal" evidence="9">
    <location>
        <begin position="2"/>
        <end position="106"/>
    </location>
</feature>
<keyword evidence="3" id="KW-0808">Transferase</keyword>
<dbReference type="InterPro" id="IPR027417">
    <property type="entry name" value="P-loop_NTPase"/>
</dbReference>
<dbReference type="InterPro" id="IPR008921">
    <property type="entry name" value="DNA_pol3_clamp-load_cplx_C"/>
</dbReference>
<keyword evidence="5" id="KW-0235">DNA replication</keyword>
<evidence type="ECO:0000256" key="3">
    <source>
        <dbReference type="ARBA" id="ARBA00022679"/>
    </source>
</evidence>
<name>A0A0J7KNR6_LASNI</name>
<accession>A0A0J7KNR6</accession>
<dbReference type="AlphaFoldDB" id="A0A0J7KNR6"/>
<keyword evidence="6" id="KW-0239">DNA-directed DNA polymerase</keyword>
<dbReference type="SUPFAM" id="SSF52540">
    <property type="entry name" value="P-loop containing nucleoside triphosphate hydrolases"/>
    <property type="match status" value="1"/>
</dbReference>
<dbReference type="PaxDb" id="67767-A0A0J7KNR6"/>
<dbReference type="SUPFAM" id="SSF48019">
    <property type="entry name" value="post-AAA+ oligomerization domain-like"/>
    <property type="match status" value="1"/>
</dbReference>
<dbReference type="Gene3D" id="3.40.50.300">
    <property type="entry name" value="P-loop containing nucleotide triphosphate hydrolases"/>
    <property type="match status" value="1"/>
</dbReference>
<dbReference type="Proteomes" id="UP000036403">
    <property type="component" value="Unassembled WGS sequence"/>
</dbReference>
<keyword evidence="4" id="KW-0548">Nucleotidyltransferase</keyword>
<evidence type="ECO:0000256" key="2">
    <source>
        <dbReference type="ARBA" id="ARBA00017703"/>
    </source>
</evidence>
<sequence length="315" mass="35125">MLFYGDDLGLITERTKELAAKVSEKDSFRLVTIGTEEIDRFAEEYDAISFFGGRRVIVLRDATDAVLAPLKTALEAIDAQDKEAPLVLIEGGSLSSKSRLRKYAEKAPKIAAIGCYPPTGQEISDWVRRELAREKISLTKDAEIWLSTHMEGDRALLRSEIEKFCLYAHPNVPLDKEDLQDITGDTASADMGEAIQWAFAGNYPKADAAFRRALTEGQHPIAYARGVFYQLRRLEKARMSVEAGISPAQAVAALRPPIFWRDRDKFTAAVKGWSLPALQNAGKITLQLEQACKQSGPPAELLAWRHLAWLSKKHR</sequence>
<reference evidence="10 11" key="1">
    <citation type="submission" date="2015-04" db="EMBL/GenBank/DDBJ databases">
        <title>Lasius niger genome sequencing.</title>
        <authorList>
            <person name="Konorov E.A."/>
            <person name="Nikitin M.A."/>
            <person name="Kirill M.V."/>
            <person name="Chang P."/>
        </authorList>
    </citation>
    <scope>NUCLEOTIDE SEQUENCE [LARGE SCALE GENOMIC DNA]</scope>
    <source>
        <tissue evidence="10">Whole</tissue>
    </source>
</reference>
<evidence type="ECO:0000313" key="11">
    <source>
        <dbReference type="Proteomes" id="UP000036403"/>
    </source>
</evidence>
<evidence type="ECO:0000256" key="4">
    <source>
        <dbReference type="ARBA" id="ARBA00022695"/>
    </source>
</evidence>
<proteinExistence type="inferred from homology"/>
<keyword evidence="11" id="KW-1185">Reference proteome</keyword>
<protein>
    <recommendedName>
        <fullName evidence="2">DNA polymerase III subunit delta</fullName>
        <ecNumber evidence="1">2.7.7.7</ecNumber>
    </recommendedName>
</protein>
<dbReference type="Pfam" id="PF06144">
    <property type="entry name" value="DNA_pol3_delta"/>
    <property type="match status" value="1"/>
</dbReference>
<dbReference type="GO" id="GO:0003887">
    <property type="term" value="F:DNA-directed DNA polymerase activity"/>
    <property type="evidence" value="ECO:0007669"/>
    <property type="project" value="UniProtKB-KW"/>
</dbReference>
<comment type="caution">
    <text evidence="10">The sequence shown here is derived from an EMBL/GenBank/DDBJ whole genome shotgun (WGS) entry which is preliminary data.</text>
</comment>
<evidence type="ECO:0000256" key="1">
    <source>
        <dbReference type="ARBA" id="ARBA00012417"/>
    </source>
</evidence>
<dbReference type="GO" id="GO:0009360">
    <property type="term" value="C:DNA polymerase III complex"/>
    <property type="evidence" value="ECO:0007669"/>
    <property type="project" value="InterPro"/>
</dbReference>
<gene>
    <name evidence="10" type="ORF">RF55_8198</name>
</gene>
<dbReference type="InterPro" id="IPR005790">
    <property type="entry name" value="DNA_polIII_delta"/>
</dbReference>
<evidence type="ECO:0000256" key="8">
    <source>
        <dbReference type="ARBA" id="ARBA00049244"/>
    </source>
</evidence>
<evidence type="ECO:0000256" key="5">
    <source>
        <dbReference type="ARBA" id="ARBA00022705"/>
    </source>
</evidence>
<dbReference type="PANTHER" id="PTHR34388">
    <property type="entry name" value="DNA POLYMERASE III SUBUNIT DELTA"/>
    <property type="match status" value="1"/>
</dbReference>
<dbReference type="Gene3D" id="1.10.8.60">
    <property type="match status" value="1"/>
</dbReference>
<dbReference type="GO" id="GO:0006261">
    <property type="term" value="P:DNA-templated DNA replication"/>
    <property type="evidence" value="ECO:0007669"/>
    <property type="project" value="TreeGrafter"/>
</dbReference>